<evidence type="ECO:0000313" key="2">
    <source>
        <dbReference type="EMBL" id="GFC98046.1"/>
    </source>
</evidence>
<feature type="non-terminal residue" evidence="2">
    <location>
        <position position="102"/>
    </location>
</feature>
<evidence type="ECO:0000259" key="1">
    <source>
        <dbReference type="Pfam" id="PF07727"/>
    </source>
</evidence>
<dbReference type="InterPro" id="IPR013103">
    <property type="entry name" value="RVT_2"/>
</dbReference>
<name>A0A699SK15_TANCI</name>
<gene>
    <name evidence="2" type="ORF">Tci_870016</name>
</gene>
<organism evidence="2">
    <name type="scientific">Tanacetum cinerariifolium</name>
    <name type="common">Dalmatian daisy</name>
    <name type="synonym">Chrysanthemum cinerariifolium</name>
    <dbReference type="NCBI Taxonomy" id="118510"/>
    <lineage>
        <taxon>Eukaryota</taxon>
        <taxon>Viridiplantae</taxon>
        <taxon>Streptophyta</taxon>
        <taxon>Embryophyta</taxon>
        <taxon>Tracheophyta</taxon>
        <taxon>Spermatophyta</taxon>
        <taxon>Magnoliopsida</taxon>
        <taxon>eudicotyledons</taxon>
        <taxon>Gunneridae</taxon>
        <taxon>Pentapetalae</taxon>
        <taxon>asterids</taxon>
        <taxon>campanulids</taxon>
        <taxon>Asterales</taxon>
        <taxon>Asteraceae</taxon>
        <taxon>Asteroideae</taxon>
        <taxon>Anthemideae</taxon>
        <taxon>Anthemidinae</taxon>
        <taxon>Tanacetum</taxon>
    </lineage>
</organism>
<dbReference type="AlphaFoldDB" id="A0A699SK15"/>
<proteinExistence type="predicted"/>
<dbReference type="Pfam" id="PF07727">
    <property type="entry name" value="RVT_2"/>
    <property type="match status" value="1"/>
</dbReference>
<feature type="domain" description="Reverse transcriptase Ty1/copia-type" evidence="1">
    <location>
        <begin position="15"/>
        <end position="75"/>
    </location>
</feature>
<protein>
    <submittedName>
        <fullName evidence="2">Uncharacterized mitochondrial protein AtMg00810-like</fullName>
    </submittedName>
</protein>
<comment type="caution">
    <text evidence="2">The sequence shown here is derived from an EMBL/GenBank/DDBJ whole genome shotgun (WGS) entry which is preliminary data.</text>
</comment>
<reference evidence="2" key="1">
    <citation type="journal article" date="2019" name="Sci. Rep.">
        <title>Draft genome of Tanacetum cinerariifolium, the natural source of mosquito coil.</title>
        <authorList>
            <person name="Yamashiro T."/>
            <person name="Shiraishi A."/>
            <person name="Satake H."/>
            <person name="Nakayama K."/>
        </authorList>
    </citation>
    <scope>NUCLEOTIDE SEQUENCE</scope>
</reference>
<accession>A0A699SK15</accession>
<dbReference type="EMBL" id="BKCJ011169724">
    <property type="protein sequence ID" value="GFC98046.1"/>
    <property type="molecule type" value="Genomic_DNA"/>
</dbReference>
<sequence length="102" mass="11454">MVAAAASLALGIKTEEMFVGCKKSMMIDSDMTDLGTLRCFLGIEVKQRTDGIFIGQCKYTQEMLEKFYMDQCNSLHNLAVPDLKLTKDEKGTEVDGTIYRQM</sequence>